<evidence type="ECO:0000313" key="6">
    <source>
        <dbReference type="Proteomes" id="UP000198656"/>
    </source>
</evidence>
<dbReference type="Proteomes" id="UP000198656">
    <property type="component" value="Unassembled WGS sequence"/>
</dbReference>
<gene>
    <name evidence="5" type="ORF">SAMN05443529_103108</name>
</gene>
<dbReference type="PANTHER" id="PTHR43767:SF1">
    <property type="entry name" value="NONRIBOSOMAL PEPTIDE SYNTHASE PES1 (EUROFUNG)-RELATED"/>
    <property type="match status" value="1"/>
</dbReference>
<dbReference type="InterPro" id="IPR025110">
    <property type="entry name" value="AMP-bd_C"/>
</dbReference>
<dbReference type="STRING" id="1121419.SAMN05443529_103108"/>
<dbReference type="RefSeq" id="WP_242876179.1">
    <property type="nucleotide sequence ID" value="NZ_FNCP01000003.1"/>
</dbReference>
<dbReference type="GO" id="GO:0016878">
    <property type="term" value="F:acid-thiol ligase activity"/>
    <property type="evidence" value="ECO:0007669"/>
    <property type="project" value="UniProtKB-ARBA"/>
</dbReference>
<proteinExistence type="inferred from homology"/>
<dbReference type="NCBIfam" id="NF004837">
    <property type="entry name" value="PRK06187.1"/>
    <property type="match status" value="1"/>
</dbReference>
<dbReference type="Gene3D" id="3.30.300.30">
    <property type="match status" value="1"/>
</dbReference>
<dbReference type="Pfam" id="PF00501">
    <property type="entry name" value="AMP-binding"/>
    <property type="match status" value="1"/>
</dbReference>
<dbReference type="InterPro" id="IPR045851">
    <property type="entry name" value="AMP-bd_C_sf"/>
</dbReference>
<dbReference type="InterPro" id="IPR042099">
    <property type="entry name" value="ANL_N_sf"/>
</dbReference>
<reference evidence="6" key="1">
    <citation type="submission" date="2016-10" db="EMBL/GenBank/DDBJ databases">
        <authorList>
            <person name="Varghese N."/>
            <person name="Submissions S."/>
        </authorList>
    </citation>
    <scope>NUCLEOTIDE SEQUENCE [LARGE SCALE GENOMIC DNA]</scope>
    <source>
        <strain evidence="6">DSM 8344</strain>
    </source>
</reference>
<comment type="similarity">
    <text evidence="1">Belongs to the ATP-dependent AMP-binding enzyme family.</text>
</comment>
<keyword evidence="2" id="KW-0436">Ligase</keyword>
<dbReference type="PANTHER" id="PTHR43767">
    <property type="entry name" value="LONG-CHAIN-FATTY-ACID--COA LIGASE"/>
    <property type="match status" value="1"/>
</dbReference>
<evidence type="ECO:0000313" key="5">
    <source>
        <dbReference type="EMBL" id="SDG45490.1"/>
    </source>
</evidence>
<dbReference type="InterPro" id="IPR050237">
    <property type="entry name" value="ATP-dep_AMP-bd_enzyme"/>
</dbReference>
<evidence type="ECO:0000259" key="4">
    <source>
        <dbReference type="Pfam" id="PF13193"/>
    </source>
</evidence>
<dbReference type="Pfam" id="PF13193">
    <property type="entry name" value="AMP-binding_C"/>
    <property type="match status" value="1"/>
</dbReference>
<feature type="domain" description="AMP-dependent synthetase/ligase" evidence="3">
    <location>
        <begin position="14"/>
        <end position="368"/>
    </location>
</feature>
<name>A0A1G7UFE1_9FIRM</name>
<protein>
    <submittedName>
        <fullName evidence="5">Long-chain acyl-CoA synthetase</fullName>
    </submittedName>
</protein>
<dbReference type="AlphaFoldDB" id="A0A1G7UFE1"/>
<sequence>MMGNIKSIDRILSKTAQILPNKTVMHYENENISYSQLDKEVNNLAQGLMELGVKPSDKVAIVLGNCPNFVRIYFAILRAAGTVVPLNPLYKADEIHYILNDGKVKLLIIDQELLPMIREVRVEKPDLNIISTGGTKEEGIISFEELLKKEAEPVDRNVEENDLAVCLYTSGTSGRPKGALLSHGNLLFITNALITRMGIREDDHNLCVIPLSHAFSQFTNMLMPIFVGGSFTILPRFIPNAVLGEIASKKISYFCAVPAMYSALLVALSQEHNFDISSLRICLSGGAPLSVEIIKEFTNRYGIPLVEGSGPSEAVACIGLYQAIKPGSVGPALDGVNVKVVNDHDQELPHGEIGEFCVQGPNVMQGYLNLPEATDEALRGGWFHTGDLAKIDEDGYVYIVGRKKDMILVGGMNVYPSEVEQCLFYHPQILEAAVIGSPDKDRGEVPKAFIVLKLGASAEPTEFILYCRRHLANYKCPRQVVILDSLPKNPTGKVDKKQLA</sequence>
<dbReference type="InterPro" id="IPR000873">
    <property type="entry name" value="AMP-dep_synth/lig_dom"/>
</dbReference>
<evidence type="ECO:0000259" key="3">
    <source>
        <dbReference type="Pfam" id="PF00501"/>
    </source>
</evidence>
<feature type="domain" description="AMP-binding enzyme C-terminal" evidence="4">
    <location>
        <begin position="418"/>
        <end position="493"/>
    </location>
</feature>
<dbReference type="EMBL" id="FNCP01000003">
    <property type="protein sequence ID" value="SDG45490.1"/>
    <property type="molecule type" value="Genomic_DNA"/>
</dbReference>
<dbReference type="SUPFAM" id="SSF56801">
    <property type="entry name" value="Acetyl-CoA synthetase-like"/>
    <property type="match status" value="1"/>
</dbReference>
<organism evidence="5 6">
    <name type="scientific">Desulfosporosinus hippei DSM 8344</name>
    <dbReference type="NCBI Taxonomy" id="1121419"/>
    <lineage>
        <taxon>Bacteria</taxon>
        <taxon>Bacillati</taxon>
        <taxon>Bacillota</taxon>
        <taxon>Clostridia</taxon>
        <taxon>Eubacteriales</taxon>
        <taxon>Desulfitobacteriaceae</taxon>
        <taxon>Desulfosporosinus</taxon>
    </lineage>
</organism>
<dbReference type="FunFam" id="3.30.300.30:FF:000008">
    <property type="entry name" value="2,3-dihydroxybenzoate-AMP ligase"/>
    <property type="match status" value="1"/>
</dbReference>
<evidence type="ECO:0000256" key="2">
    <source>
        <dbReference type="ARBA" id="ARBA00022598"/>
    </source>
</evidence>
<keyword evidence="6" id="KW-1185">Reference proteome</keyword>
<dbReference type="CDD" id="cd05936">
    <property type="entry name" value="FC-FACS_FadD_like"/>
    <property type="match status" value="1"/>
</dbReference>
<evidence type="ECO:0000256" key="1">
    <source>
        <dbReference type="ARBA" id="ARBA00006432"/>
    </source>
</evidence>
<accession>A0A1G7UFE1</accession>
<dbReference type="Gene3D" id="3.40.50.12780">
    <property type="entry name" value="N-terminal domain of ligase-like"/>
    <property type="match status" value="1"/>
</dbReference>